<accession>A0AAF0JZX6</accession>
<dbReference type="Proteomes" id="UP001225733">
    <property type="component" value="Segment"/>
</dbReference>
<sequence length="86" mass="10301">MESKTELFNKLFEFRKQKDMMDDCILDVIIEFGNHIDMDPELIASELSDYAIFRDIVEKDLKKFKFTKYDPNQSDIDISDIDILWE</sequence>
<evidence type="ECO:0000313" key="2">
    <source>
        <dbReference type="Proteomes" id="UP001225733"/>
    </source>
</evidence>
<reference evidence="1 2" key="1">
    <citation type="submission" date="2023-02" db="EMBL/GenBank/DDBJ databases">
        <authorList>
            <person name="Wang Y."/>
        </authorList>
    </citation>
    <scope>NUCLEOTIDE SEQUENCE [LARGE SCALE GENOMIC DNA]</scope>
</reference>
<proteinExistence type="predicted"/>
<dbReference type="EMBL" id="OQ515481">
    <property type="protein sequence ID" value="WGA02310.1"/>
    <property type="molecule type" value="Genomic_DNA"/>
</dbReference>
<name>A0AAF0JZX6_9CAUD</name>
<organism evidence="1 2">
    <name type="scientific">Campylobacter phage vB_Cj_QDYZ</name>
    <dbReference type="NCBI Taxonomy" id="3032374"/>
    <lineage>
        <taxon>Viruses</taxon>
        <taxon>Duplodnaviria</taxon>
        <taxon>Heunggongvirae</taxon>
        <taxon>Uroviricota</taxon>
        <taxon>Caudoviricetes</taxon>
        <taxon>Connertonviridae</taxon>
        <taxon>Fletchervirus</taxon>
        <taxon>Fletchervirus QDYZ</taxon>
    </lineage>
</organism>
<keyword evidence="2" id="KW-1185">Reference proteome</keyword>
<evidence type="ECO:0000313" key="1">
    <source>
        <dbReference type="EMBL" id="WGA02310.1"/>
    </source>
</evidence>
<protein>
    <submittedName>
        <fullName evidence="1">Uncharacterized protein</fullName>
    </submittedName>
</protein>